<organism evidence="2 3">
    <name type="scientific">Phormidium tenue FACHB-1050</name>
    <dbReference type="NCBI Taxonomy" id="2692857"/>
    <lineage>
        <taxon>Bacteria</taxon>
        <taxon>Bacillati</taxon>
        <taxon>Cyanobacteriota</taxon>
        <taxon>Cyanophyceae</taxon>
        <taxon>Oscillatoriophycideae</taxon>
        <taxon>Oscillatoriales</taxon>
        <taxon>Oscillatoriaceae</taxon>
        <taxon>Phormidium</taxon>
    </lineage>
</organism>
<dbReference type="RefSeq" id="WP_190582330.1">
    <property type="nucleotide sequence ID" value="NZ_CAWPQU010000068.1"/>
</dbReference>
<evidence type="ECO:0000313" key="2">
    <source>
        <dbReference type="EMBL" id="MBD2319882.1"/>
    </source>
</evidence>
<feature type="domain" description="CHAT" evidence="1">
    <location>
        <begin position="3"/>
        <end position="274"/>
    </location>
</feature>
<comment type="caution">
    <text evidence="2">The sequence shown here is derived from an EMBL/GenBank/DDBJ whole genome shotgun (WGS) entry which is preliminary data.</text>
</comment>
<gene>
    <name evidence="2" type="ORF">H6G05_23970</name>
</gene>
<dbReference type="Pfam" id="PF12770">
    <property type="entry name" value="CHAT"/>
    <property type="match status" value="1"/>
</dbReference>
<dbReference type="Proteomes" id="UP000618445">
    <property type="component" value="Unassembled WGS sequence"/>
</dbReference>
<dbReference type="PANTHER" id="PTHR10098">
    <property type="entry name" value="RAPSYN-RELATED"/>
    <property type="match status" value="1"/>
</dbReference>
<evidence type="ECO:0000259" key="1">
    <source>
        <dbReference type="Pfam" id="PF12770"/>
    </source>
</evidence>
<protein>
    <submittedName>
        <fullName evidence="2">CHAT domain-containing protein</fullName>
    </submittedName>
</protein>
<dbReference type="EMBL" id="JACJQY010000070">
    <property type="protein sequence ID" value="MBD2319882.1"/>
    <property type="molecule type" value="Genomic_DNA"/>
</dbReference>
<sequence>MKIPAQKFYTWLIKPFESELEQLKVDTIIYAPDSKLHYIPLSSLYDGKKWLAEKYRTNSITAQSLTKFNPKPIAKPRILAGAFGGKGDVQRSGFNGLPATLIEVQKITDRFADTTTLIESAFTKSVTESKANSYSIVHLATHGHLSVGKPEESFILFGNGDKATISDIRNWTLNNVDLVVLSACQSGIGAKLGSGVEILGLGYQMQAAGARVAIASLWKVNDIGTQALMAAFYRELQKGDVTVTEALQRAQVSLIKSSEFNHPNYWSAFFAIGNGL</sequence>
<accession>A0ABR8CIN2</accession>
<dbReference type="InterPro" id="IPR024983">
    <property type="entry name" value="CHAT_dom"/>
</dbReference>
<evidence type="ECO:0000313" key="3">
    <source>
        <dbReference type="Proteomes" id="UP000618445"/>
    </source>
</evidence>
<proteinExistence type="predicted"/>
<reference evidence="2 3" key="1">
    <citation type="journal article" date="2020" name="ISME J.">
        <title>Comparative genomics reveals insights into cyanobacterial evolution and habitat adaptation.</title>
        <authorList>
            <person name="Chen M.Y."/>
            <person name="Teng W.K."/>
            <person name="Zhao L."/>
            <person name="Hu C.X."/>
            <person name="Zhou Y.K."/>
            <person name="Han B.P."/>
            <person name="Song L.R."/>
            <person name="Shu W.S."/>
        </authorList>
    </citation>
    <scope>NUCLEOTIDE SEQUENCE [LARGE SCALE GENOMIC DNA]</scope>
    <source>
        <strain evidence="2 3">FACHB-1050</strain>
    </source>
</reference>
<name>A0ABR8CIN2_9CYAN</name>
<keyword evidence="3" id="KW-1185">Reference proteome</keyword>